<dbReference type="PANTHER" id="PTHR47019:SF1">
    <property type="entry name" value="LIPID II FLIPPASE MURJ"/>
    <property type="match status" value="1"/>
</dbReference>
<feature type="transmembrane region" description="Helical" evidence="10">
    <location>
        <begin position="495"/>
        <end position="519"/>
    </location>
</feature>
<proteinExistence type="inferred from homology"/>
<feature type="transmembrane region" description="Helical" evidence="10">
    <location>
        <begin position="315"/>
        <end position="332"/>
    </location>
</feature>
<comment type="caution">
    <text evidence="12">The sequence shown here is derived from an EMBL/GenBank/DDBJ whole genome shotgun (WGS) entry which is preliminary data.</text>
</comment>
<evidence type="ECO:0000256" key="3">
    <source>
        <dbReference type="ARBA" id="ARBA00022692"/>
    </source>
</evidence>
<feature type="transmembrane region" description="Helical" evidence="10">
    <location>
        <begin position="137"/>
        <end position="154"/>
    </location>
</feature>
<feature type="transmembrane region" description="Helical" evidence="10">
    <location>
        <begin position="465"/>
        <end position="489"/>
    </location>
</feature>
<comment type="similarity">
    <text evidence="9 10 11">Belongs to the MurJ/MviN family.</text>
</comment>
<evidence type="ECO:0000313" key="12">
    <source>
        <dbReference type="EMBL" id="MEX6632440.1"/>
    </source>
</evidence>
<organism evidence="12 13">
    <name type="scientific">Hyphococcus lacteus</name>
    <dbReference type="NCBI Taxonomy" id="3143536"/>
    <lineage>
        <taxon>Bacteria</taxon>
        <taxon>Pseudomonadati</taxon>
        <taxon>Pseudomonadota</taxon>
        <taxon>Alphaproteobacteria</taxon>
        <taxon>Parvularculales</taxon>
        <taxon>Parvularculaceae</taxon>
        <taxon>Hyphococcus</taxon>
    </lineage>
</organism>
<feature type="transmembrane region" description="Helical" evidence="10">
    <location>
        <begin position="21"/>
        <end position="42"/>
    </location>
</feature>
<feature type="transmembrane region" description="Helical" evidence="10">
    <location>
        <begin position="234"/>
        <end position="254"/>
    </location>
</feature>
<keyword evidence="4 10" id="KW-0133">Cell shape</keyword>
<dbReference type="PIRSF" id="PIRSF002869">
    <property type="entry name" value="MviN"/>
    <property type="match status" value="1"/>
</dbReference>
<comment type="function">
    <text evidence="8 10 11">Involved in peptidoglycan biosynthesis. Transports lipid-linked peptidoglycan precursors from the inner to the outer leaflet of the cytoplasmic membrane.</text>
</comment>
<keyword evidence="10 11" id="KW-0813">Transport</keyword>
<comment type="subcellular location">
    <subcellularLocation>
        <location evidence="10">Cell inner membrane</location>
        <topology evidence="10">Multi-pass membrane protein</topology>
    </subcellularLocation>
    <subcellularLocation>
        <location evidence="1">Cell membrane</location>
        <topology evidence="1">Multi-pass membrane protein</topology>
    </subcellularLocation>
</comment>
<evidence type="ECO:0000256" key="6">
    <source>
        <dbReference type="ARBA" id="ARBA00022989"/>
    </source>
</evidence>
<keyword evidence="3 10" id="KW-0812">Transmembrane</keyword>
<keyword evidence="6 10" id="KW-1133">Transmembrane helix</keyword>
<dbReference type="PANTHER" id="PTHR47019">
    <property type="entry name" value="LIPID II FLIPPASE MURJ"/>
    <property type="match status" value="1"/>
</dbReference>
<keyword evidence="7 10" id="KW-0472">Membrane</keyword>
<dbReference type="Pfam" id="PF03023">
    <property type="entry name" value="MurJ"/>
    <property type="match status" value="1"/>
</dbReference>
<dbReference type="InterPro" id="IPR004268">
    <property type="entry name" value="MurJ"/>
</dbReference>
<keyword evidence="13" id="KW-1185">Reference proteome</keyword>
<sequence>MSGNIFKSLATVSGMTMFSRVLGFVRQILMAGIIGAGGNPVADAFWAAFRLPNMFRRLFAEGAFHAAFIPMFQGRKVDGGEAEAKHFAEEVLAGLIFILTLLTALVQVAAPAFVFLIASGFEDDPEKFALTTLYTRIMFPYLMMMSLVGLYSGILNSLGRFAASAGAPLALNVCLITAILMYANADVEVSGAAASWGVFAGGIVQLLILLYGAYRQGFLLKLRMPRLTPSVKRLFALGAPGFISAGAVQINLIIGTNIASQEPGAVSWLMNADQLYQLPLAVIGIALGIVLLPMLSERVKAGDETGAARALNRSLELSALLVIPASAAFLIMSEPICDALFRGIAADALSAFGVQRSAFTPHDVAMTGAALAIFGAGLPAFVWHKIFSPAFFAREDTKTPMNYALISIAVNAVMSLSLFPIFGFLAVAVATVFAAWLQVGLLVWRLSRLGLFKPGVRLFSRLGRILAASAGMTAFLWWALAQSTVLGAYFWNREWIAVLMIAAAGMVVYGGLAFILGAARLSDYKTVAK</sequence>
<evidence type="ECO:0000256" key="5">
    <source>
        <dbReference type="ARBA" id="ARBA00022984"/>
    </source>
</evidence>
<evidence type="ECO:0000256" key="8">
    <source>
        <dbReference type="ARBA" id="ARBA00060041"/>
    </source>
</evidence>
<keyword evidence="10" id="KW-0997">Cell inner membrane</keyword>
<evidence type="ECO:0000256" key="4">
    <source>
        <dbReference type="ARBA" id="ARBA00022960"/>
    </source>
</evidence>
<keyword evidence="5 10" id="KW-0573">Peptidoglycan synthesis</keyword>
<dbReference type="InterPro" id="IPR051050">
    <property type="entry name" value="Lipid_II_flippase_MurJ/MviN"/>
</dbReference>
<gene>
    <name evidence="10 12" type="primary">murJ</name>
    <name evidence="12" type="ORF">ABFZ84_02670</name>
</gene>
<dbReference type="RefSeq" id="WP_369312364.1">
    <property type="nucleotide sequence ID" value="NZ_JBEHZE010000001.1"/>
</dbReference>
<dbReference type="HAMAP" id="MF_02078">
    <property type="entry name" value="MurJ_MviN"/>
    <property type="match status" value="1"/>
</dbReference>
<feature type="transmembrane region" description="Helical" evidence="10">
    <location>
        <begin position="274"/>
        <end position="295"/>
    </location>
</feature>
<evidence type="ECO:0000256" key="2">
    <source>
        <dbReference type="ARBA" id="ARBA00022475"/>
    </source>
</evidence>
<feature type="transmembrane region" description="Helical" evidence="10">
    <location>
        <begin position="92"/>
        <end position="117"/>
    </location>
</feature>
<evidence type="ECO:0000256" key="9">
    <source>
        <dbReference type="ARBA" id="ARBA00061532"/>
    </source>
</evidence>
<feature type="transmembrane region" description="Helical" evidence="10">
    <location>
        <begin position="403"/>
        <end position="419"/>
    </location>
</feature>
<evidence type="ECO:0000313" key="13">
    <source>
        <dbReference type="Proteomes" id="UP001560685"/>
    </source>
</evidence>
<name>A0ABV3Z0Y4_9PROT</name>
<feature type="transmembrane region" description="Helical" evidence="10">
    <location>
        <begin position="161"/>
        <end position="182"/>
    </location>
</feature>
<dbReference type="PRINTS" id="PR01806">
    <property type="entry name" value="VIRFACTRMVIN"/>
</dbReference>
<accession>A0ABV3Z0Y4</accession>
<feature type="transmembrane region" description="Helical" evidence="10">
    <location>
        <begin position="364"/>
        <end position="383"/>
    </location>
</feature>
<dbReference type="EMBL" id="JBEHZE010000001">
    <property type="protein sequence ID" value="MEX6632440.1"/>
    <property type="molecule type" value="Genomic_DNA"/>
</dbReference>
<evidence type="ECO:0000256" key="1">
    <source>
        <dbReference type="ARBA" id="ARBA00004651"/>
    </source>
</evidence>
<reference evidence="12 13" key="1">
    <citation type="submission" date="2024-05" db="EMBL/GenBank/DDBJ databases">
        <title>Three bacterial strains, DH-69, EH-24, and ECK-19 isolated from coastal sediments.</title>
        <authorList>
            <person name="Ye Y.-Q."/>
            <person name="Du Z.-J."/>
        </authorList>
    </citation>
    <scope>NUCLEOTIDE SEQUENCE [LARGE SCALE GENOMIC DNA]</scope>
    <source>
        <strain evidence="12 13">ECK-19</strain>
    </source>
</reference>
<keyword evidence="2 10" id="KW-1003">Cell membrane</keyword>
<dbReference type="Proteomes" id="UP001560685">
    <property type="component" value="Unassembled WGS sequence"/>
</dbReference>
<feature type="transmembrane region" description="Helical" evidence="10">
    <location>
        <begin position="425"/>
        <end position="444"/>
    </location>
</feature>
<evidence type="ECO:0000256" key="10">
    <source>
        <dbReference type="HAMAP-Rule" id="MF_02078"/>
    </source>
</evidence>
<evidence type="ECO:0000256" key="11">
    <source>
        <dbReference type="PIRNR" id="PIRNR002869"/>
    </source>
</evidence>
<evidence type="ECO:0000256" key="7">
    <source>
        <dbReference type="ARBA" id="ARBA00023136"/>
    </source>
</evidence>
<feature type="transmembrane region" description="Helical" evidence="10">
    <location>
        <begin position="194"/>
        <end position="214"/>
    </location>
</feature>
<protein>
    <recommendedName>
        <fullName evidence="10">Probable lipid II flippase MurJ</fullName>
    </recommendedName>
</protein>
<keyword evidence="10 11" id="KW-0961">Cell wall biogenesis/degradation</keyword>
<dbReference type="NCBIfam" id="TIGR01695">
    <property type="entry name" value="murJ_mviN"/>
    <property type="match status" value="1"/>
</dbReference>
<comment type="pathway">
    <text evidence="10">Cell wall biogenesis; peptidoglycan biosynthesis.</text>
</comment>
<dbReference type="CDD" id="cd13123">
    <property type="entry name" value="MATE_MurJ_like"/>
    <property type="match status" value="1"/>
</dbReference>